<evidence type="ECO:0000256" key="2">
    <source>
        <dbReference type="ARBA" id="ARBA00022884"/>
    </source>
</evidence>
<dbReference type="InterPro" id="IPR026502">
    <property type="entry name" value="SLBP1/SLBP2"/>
</dbReference>
<dbReference type="GO" id="GO:0006398">
    <property type="term" value="P:mRNA 3'-end processing by stem-loop binding and cleavage"/>
    <property type="evidence" value="ECO:0007669"/>
    <property type="project" value="TreeGrafter"/>
</dbReference>
<dbReference type="PROSITE" id="PS00022">
    <property type="entry name" value="EGF_1"/>
    <property type="match status" value="1"/>
</dbReference>
<feature type="disulfide bond" evidence="3">
    <location>
        <begin position="448"/>
        <end position="457"/>
    </location>
</feature>
<dbReference type="InterPro" id="IPR029344">
    <property type="entry name" value="SLBP_RNA_bind"/>
</dbReference>
<dbReference type="Gene3D" id="1.10.8.1120">
    <property type="entry name" value="Histone RNA hairpin-binding protein RNA-binding domain"/>
    <property type="match status" value="1"/>
</dbReference>
<evidence type="ECO:0000256" key="4">
    <source>
        <dbReference type="SAM" id="MobiDB-lite"/>
    </source>
</evidence>
<dbReference type="InterPro" id="IPR038294">
    <property type="entry name" value="SLBP_RNA_bind_sf"/>
</dbReference>
<keyword evidence="3" id="KW-0245">EGF-like domain</keyword>
<comment type="caution">
    <text evidence="3">Lacks conserved residue(s) required for the propagation of feature annotation.</text>
</comment>
<dbReference type="GO" id="GO:0071207">
    <property type="term" value="F:histone pre-mRNA stem-loop binding"/>
    <property type="evidence" value="ECO:0007669"/>
    <property type="project" value="TreeGrafter"/>
</dbReference>
<accession>A0A814SLY2</accession>
<feature type="region of interest" description="Disordered" evidence="4">
    <location>
        <begin position="671"/>
        <end position="690"/>
    </location>
</feature>
<evidence type="ECO:0000259" key="5">
    <source>
        <dbReference type="PROSITE" id="PS50026"/>
    </source>
</evidence>
<dbReference type="GO" id="GO:0003729">
    <property type="term" value="F:mRNA binding"/>
    <property type="evidence" value="ECO:0007669"/>
    <property type="project" value="InterPro"/>
</dbReference>
<dbReference type="PANTHER" id="PTHR17408">
    <property type="entry name" value="HISTONE RNA HAIRPIN-BINDING PROTEIN"/>
    <property type="match status" value="1"/>
</dbReference>
<feature type="compositionally biased region" description="Basic and acidic residues" evidence="4">
    <location>
        <begin position="523"/>
        <end position="534"/>
    </location>
</feature>
<evidence type="ECO:0000256" key="3">
    <source>
        <dbReference type="PROSITE-ProRule" id="PRU00076"/>
    </source>
</evidence>
<keyword evidence="8" id="KW-1185">Reference proteome</keyword>
<dbReference type="EMBL" id="CAJOBC010006813">
    <property type="protein sequence ID" value="CAF3911773.1"/>
    <property type="molecule type" value="Genomic_DNA"/>
</dbReference>
<feature type="domain" description="EGF-like" evidence="5">
    <location>
        <begin position="422"/>
        <end position="458"/>
    </location>
</feature>
<dbReference type="Proteomes" id="UP000663829">
    <property type="component" value="Unassembled WGS sequence"/>
</dbReference>
<dbReference type="Proteomes" id="UP000681722">
    <property type="component" value="Unassembled WGS sequence"/>
</dbReference>
<evidence type="ECO:0000256" key="1">
    <source>
        <dbReference type="ARBA" id="ARBA00006151"/>
    </source>
</evidence>
<keyword evidence="3" id="KW-1015">Disulfide bond</keyword>
<dbReference type="InterPro" id="IPR000742">
    <property type="entry name" value="EGF"/>
</dbReference>
<dbReference type="Pfam" id="PF15247">
    <property type="entry name" value="SLBP_RNA_bind"/>
    <property type="match status" value="1"/>
</dbReference>
<name>A0A814SLY2_9BILA</name>
<feature type="compositionally biased region" description="Polar residues" evidence="4">
    <location>
        <begin position="679"/>
        <end position="690"/>
    </location>
</feature>
<dbReference type="PROSITE" id="PS50026">
    <property type="entry name" value="EGF_3"/>
    <property type="match status" value="1"/>
</dbReference>
<dbReference type="GO" id="GO:0051028">
    <property type="term" value="P:mRNA transport"/>
    <property type="evidence" value="ECO:0007669"/>
    <property type="project" value="TreeGrafter"/>
</dbReference>
<dbReference type="CDD" id="cd00054">
    <property type="entry name" value="EGF_CA"/>
    <property type="match status" value="1"/>
</dbReference>
<protein>
    <recommendedName>
        <fullName evidence="5">EGF-like domain-containing protein</fullName>
    </recommendedName>
</protein>
<dbReference type="EMBL" id="CAJNOQ010006813">
    <property type="protein sequence ID" value="CAF1148234.1"/>
    <property type="molecule type" value="Genomic_DNA"/>
</dbReference>
<dbReference type="GO" id="GO:0005737">
    <property type="term" value="C:cytoplasm"/>
    <property type="evidence" value="ECO:0007669"/>
    <property type="project" value="TreeGrafter"/>
</dbReference>
<reference evidence="6" key="1">
    <citation type="submission" date="2021-02" db="EMBL/GenBank/DDBJ databases">
        <authorList>
            <person name="Nowell W R."/>
        </authorList>
    </citation>
    <scope>NUCLEOTIDE SEQUENCE</scope>
</reference>
<comment type="similarity">
    <text evidence="1">Belongs to the SLBP family.</text>
</comment>
<evidence type="ECO:0000313" key="8">
    <source>
        <dbReference type="Proteomes" id="UP000663829"/>
    </source>
</evidence>
<evidence type="ECO:0000313" key="6">
    <source>
        <dbReference type="EMBL" id="CAF1148234.1"/>
    </source>
</evidence>
<dbReference type="PANTHER" id="PTHR17408:SF0">
    <property type="entry name" value="HISTONE RNA HAIRPIN-BINDING PROTEIN"/>
    <property type="match status" value="1"/>
</dbReference>
<keyword evidence="2" id="KW-0694">RNA-binding</keyword>
<sequence length="1037" mass="116611">MKMVLYTIKELMLLCSDYSLDAQVQKTLFATDLWVAKAARDQQIKLVEHISQIYNKNGFLNRPRSPSRVVSSSQRNLAARSASADFTQMSAYNNKFQSFASKKKPDGLKIGATFSPPKQQSTSLVRKLSGIEMDISTIGEPKLMPIFEGSEEKAIQNGPAISTVTTKRVIDSGDMTNDADKTESIENMLSTTEGSRMHIPSTTIAWTSFEFEPTPASTAQQDSLYELSVHVDSILKTSLHENSNKDFKSTTDTNKNEKNNRVIRKCISASLNVRRPITRVKSDMSETRGKKNGQGHISRAALRYLSDDPKIVAEIEELELEYLFNYIRYLKTFAKYSEMAEEEIMAQVESDPHTLRNLLERSTKILAEYFIFYNKYKKCSRRGFDGVVRTWRRNLHQFDKPTTISENKQPTVDVTEEIKISQKRICFRNPCGNRGLCVETHQSYECRCYFDYIGENCQERLKQDRALWSSLIPVHTKVLFDMLQKAYHSNKPQRKSSNEINFGSVLSTEHIQMTTTNPLIRNENTRDSRSRSESNDLSTSTTMFLNDLPKYSTTINRENQRISIDSDENSVTTFPPPPKRFRTNPVIIPASDIQLDAIFPKQTSYSQQSSTISSDQLTSESSFNESSNTNVTDNNSSTIVNDVSSLIPSTTADRLLESTISLSRYTMDVGNDSGKHSTTHSNDNLTSETSSMTDLNTVTIDVTMTTSTQENNAVNSSTISASDHDSNASLFSLTNRPTTTQNELTTTITTPSTTIDFLNPNMYVPLLFDLTSSSTNEKSETSTDPAWLQYFSFKRHHRKETATPIISDNYSTESENSINELITTTMSQPDLTSLNHASIESVSSLMPDSFDFSSISTPLPTNDSFFENSTVSDFPDYSLFSNSTDNISTSATTVDVNQTLYLHSLTSIMNNLHRTNVELIGDDKSSKLVDNEVLNNISNAVESKLLYKLCEELLARLLPNTPKSSQEQLQIDNKTANALFSWLSEHLTSTTKNNLVNEQQTTVAPPKSLRRLSITEVLSNLDELPLDGSLTSDEKRR</sequence>
<organism evidence="6 8">
    <name type="scientific">Didymodactylos carnosus</name>
    <dbReference type="NCBI Taxonomy" id="1234261"/>
    <lineage>
        <taxon>Eukaryota</taxon>
        <taxon>Metazoa</taxon>
        <taxon>Spiralia</taxon>
        <taxon>Gnathifera</taxon>
        <taxon>Rotifera</taxon>
        <taxon>Eurotatoria</taxon>
        <taxon>Bdelloidea</taxon>
        <taxon>Philodinida</taxon>
        <taxon>Philodinidae</taxon>
        <taxon>Didymodactylos</taxon>
    </lineage>
</organism>
<dbReference type="SUPFAM" id="SSF57196">
    <property type="entry name" value="EGF/Laminin"/>
    <property type="match status" value="1"/>
</dbReference>
<gene>
    <name evidence="6" type="ORF">GPM918_LOCUS21041</name>
    <name evidence="7" type="ORF">SRO942_LOCUS21038</name>
</gene>
<feature type="region of interest" description="Disordered" evidence="4">
    <location>
        <begin position="513"/>
        <end position="540"/>
    </location>
</feature>
<evidence type="ECO:0000313" key="7">
    <source>
        <dbReference type="EMBL" id="CAF3911773.1"/>
    </source>
</evidence>
<dbReference type="OrthoDB" id="265795at2759"/>
<dbReference type="Gene3D" id="2.10.25.10">
    <property type="entry name" value="Laminin"/>
    <property type="match status" value="1"/>
</dbReference>
<dbReference type="GO" id="GO:0071204">
    <property type="term" value="C:histone pre-mRNA 3'end processing complex"/>
    <property type="evidence" value="ECO:0007669"/>
    <property type="project" value="TreeGrafter"/>
</dbReference>
<feature type="region of interest" description="Disordered" evidence="4">
    <location>
        <begin position="605"/>
        <end position="638"/>
    </location>
</feature>
<dbReference type="AlphaFoldDB" id="A0A814SLY2"/>
<proteinExistence type="inferred from homology"/>
<comment type="caution">
    <text evidence="6">The sequence shown here is derived from an EMBL/GenBank/DDBJ whole genome shotgun (WGS) entry which is preliminary data.</text>
</comment>